<evidence type="ECO:0000256" key="10">
    <source>
        <dbReference type="PROSITE-ProRule" id="PRU00703"/>
    </source>
</evidence>
<sequence>MNEESLIEDDDVLLIDDELPSTLTDEEERESYLGKDDSHSFLTVSSVYLNLTKKWLSEAKLKPRIKTSQNTGIQAGDDIYEIKNEFESLNYEIVQNNIREDELRRHNKTSSTTKELERWLICFFIGALTGAIGVIITVSIEALSGLKQKWLNNLFHPTSAEDHVNSFVPVLVWCWLDTSFVLISGAMCAFIAPVAAGSGIPQIKCFLNGVRFPKVIRLKTLIVKVIGIVLAVSGGLVCGKEGPMVHAGAVLAGGISQGNSLTLGLQSSVFEHFRDDHEKRDFVAAGAAAGVSAAFGAPVGGVLFALEEAASFWNQPLTWRIFFCSMTSFMSLNYGLSAVKTDLQFGNFSAVGLLNFGKFDNSMWYYYELPLFAVMGVIGGLLGACFVQLNKIITINRIHLRPSRLAKTLETGCVALLSTCAYIVMLYINPYCRDETQNGPTDAAISMKEFQHLRMNCGPHQYNTMSLLSFGTPETAVKSMFHEPYDFFHSTTLLIFLPIYWLLACCTYGISVPSGLFVPALLCGATWGRLVHILMATLVGVDKISDPSVYALVGAAAGLAGTVRMTLSLCVIIIEATGNLTLALPITAVLITSKAVGDLFNEGIYDTHIHLWGVPILEWEPPPNSELIKATGVMSKPVVGFRSVETVRNLYSELASQNHQHNGFPVTDANYGDYQGLVLRTHILLILKNRLFYDPSRPADLLSLTELRSAYPRYFTVEETGIQEADMDKLVDLRPYVNKSVHMLTVESTLESIFRLFRALGLRHAVVVDKKLRPIGMVTRKDIARFRAEHEAVHRIPIDEFRQSHVYYD</sequence>
<dbReference type="SUPFAM" id="SSF54631">
    <property type="entry name" value="CBS-domain pair"/>
    <property type="match status" value="1"/>
</dbReference>
<feature type="transmembrane region" description="Helical" evidence="11">
    <location>
        <begin position="221"/>
        <end position="237"/>
    </location>
</feature>
<accession>E4YAI2</accession>
<organism evidence="13">
    <name type="scientific">Oikopleura dioica</name>
    <name type="common">Tunicate</name>
    <dbReference type="NCBI Taxonomy" id="34765"/>
    <lineage>
        <taxon>Eukaryota</taxon>
        <taxon>Metazoa</taxon>
        <taxon>Chordata</taxon>
        <taxon>Tunicata</taxon>
        <taxon>Appendicularia</taxon>
        <taxon>Copelata</taxon>
        <taxon>Oikopleuridae</taxon>
        <taxon>Oikopleura</taxon>
    </lineage>
</organism>
<dbReference type="Gene3D" id="1.10.3080.10">
    <property type="entry name" value="Clc chloride channel"/>
    <property type="match status" value="1"/>
</dbReference>
<feature type="transmembrane region" description="Helical" evidence="11">
    <location>
        <begin position="517"/>
        <end position="538"/>
    </location>
</feature>
<evidence type="ECO:0000256" key="11">
    <source>
        <dbReference type="RuleBase" id="RU361221"/>
    </source>
</evidence>
<dbReference type="InterPro" id="IPR001807">
    <property type="entry name" value="ClC"/>
</dbReference>
<name>E4YAI2_OIKDI</name>
<evidence type="ECO:0000256" key="2">
    <source>
        <dbReference type="ARBA" id="ARBA00022448"/>
    </source>
</evidence>
<feature type="transmembrane region" description="Helical" evidence="11">
    <location>
        <begin position="282"/>
        <end position="305"/>
    </location>
</feature>
<proteinExistence type="inferred from homology"/>
<dbReference type="InterPro" id="IPR051280">
    <property type="entry name" value="Cl-channel/antiporter"/>
</dbReference>
<dbReference type="CDD" id="cd04591">
    <property type="entry name" value="CBS_pair_voltage-gated_CLC_euk_bac"/>
    <property type="match status" value="1"/>
</dbReference>
<keyword evidence="5 11" id="KW-1133">Transmembrane helix</keyword>
<protein>
    <recommendedName>
        <fullName evidence="11">Chloride channel protein</fullName>
    </recommendedName>
</protein>
<evidence type="ECO:0000256" key="4">
    <source>
        <dbReference type="ARBA" id="ARBA00022737"/>
    </source>
</evidence>
<dbReference type="InterPro" id="IPR014743">
    <property type="entry name" value="Cl-channel_core"/>
</dbReference>
<dbReference type="EMBL" id="FN654359">
    <property type="protein sequence ID" value="CBY32569.1"/>
    <property type="molecule type" value="Genomic_DNA"/>
</dbReference>
<feature type="transmembrane region" description="Helical" evidence="11">
    <location>
        <begin position="487"/>
        <end position="510"/>
    </location>
</feature>
<dbReference type="PROSITE" id="PS51371">
    <property type="entry name" value="CBS"/>
    <property type="match status" value="2"/>
</dbReference>
<evidence type="ECO:0000256" key="8">
    <source>
        <dbReference type="ARBA" id="ARBA00023136"/>
    </source>
</evidence>
<feature type="domain" description="CBS" evidence="12">
    <location>
        <begin position="737"/>
        <end position="793"/>
    </location>
</feature>
<keyword evidence="4" id="KW-0677">Repeat</keyword>
<comment type="similarity">
    <text evidence="11">Belongs to the chloride channel (TC 2.A.49) family.</text>
</comment>
<dbReference type="Proteomes" id="UP000011014">
    <property type="component" value="Unassembled WGS sequence"/>
</dbReference>
<feature type="domain" description="CBS" evidence="12">
    <location>
        <begin position="634"/>
        <end position="696"/>
    </location>
</feature>
<keyword evidence="6 11" id="KW-0406">Ion transport</keyword>
<evidence type="ECO:0000256" key="9">
    <source>
        <dbReference type="ARBA" id="ARBA00023214"/>
    </source>
</evidence>
<keyword evidence="3 11" id="KW-0812">Transmembrane</keyword>
<dbReference type="SUPFAM" id="SSF81340">
    <property type="entry name" value="Clc chloride channel"/>
    <property type="match status" value="1"/>
</dbReference>
<feature type="transmembrane region" description="Helical" evidence="11">
    <location>
        <begin position="550"/>
        <end position="574"/>
    </location>
</feature>
<feature type="transmembrane region" description="Helical" evidence="11">
    <location>
        <begin position="364"/>
        <end position="387"/>
    </location>
</feature>
<dbReference type="PANTHER" id="PTHR11689">
    <property type="entry name" value="CHLORIDE CHANNEL PROTEIN CLC FAMILY MEMBER"/>
    <property type="match status" value="1"/>
</dbReference>
<dbReference type="InterPro" id="IPR046342">
    <property type="entry name" value="CBS_dom_sf"/>
</dbReference>
<dbReference type="InterPro" id="IPR000644">
    <property type="entry name" value="CBS_dom"/>
</dbReference>
<dbReference type="Gene3D" id="3.10.580.10">
    <property type="entry name" value="CBS-domain"/>
    <property type="match status" value="1"/>
</dbReference>
<keyword evidence="2 11" id="KW-0813">Transport</keyword>
<dbReference type="Pfam" id="PF00571">
    <property type="entry name" value="CBS"/>
    <property type="match status" value="1"/>
</dbReference>
<dbReference type="AlphaFoldDB" id="E4YAI2"/>
<evidence type="ECO:0000259" key="12">
    <source>
        <dbReference type="PROSITE" id="PS51371"/>
    </source>
</evidence>
<evidence type="ECO:0000313" key="13">
    <source>
        <dbReference type="EMBL" id="CBY32569.1"/>
    </source>
</evidence>
<feature type="transmembrane region" description="Helical" evidence="11">
    <location>
        <begin position="408"/>
        <end position="428"/>
    </location>
</feature>
<dbReference type="PANTHER" id="PTHR11689:SF136">
    <property type="entry name" value="H(+)_CL(-) EXCHANGE TRANSPORTER 7"/>
    <property type="match status" value="1"/>
</dbReference>
<comment type="subcellular location">
    <subcellularLocation>
        <location evidence="1 11">Membrane</location>
        <topology evidence="1 11">Multi-pass membrane protein</topology>
    </subcellularLocation>
</comment>
<dbReference type="GO" id="GO:0005765">
    <property type="term" value="C:lysosomal membrane"/>
    <property type="evidence" value="ECO:0007669"/>
    <property type="project" value="TreeGrafter"/>
</dbReference>
<keyword evidence="8 11" id="KW-0472">Membrane</keyword>
<gene>
    <name evidence="13" type="ORF">GSOID_T00031909001</name>
</gene>
<feature type="transmembrane region" description="Helical" evidence="11">
    <location>
        <begin position="180"/>
        <end position="200"/>
    </location>
</feature>
<feature type="transmembrane region" description="Helical" evidence="11">
    <location>
        <begin position="317"/>
        <end position="336"/>
    </location>
</feature>
<evidence type="ECO:0000256" key="6">
    <source>
        <dbReference type="ARBA" id="ARBA00023065"/>
    </source>
</evidence>
<dbReference type="Pfam" id="PF00654">
    <property type="entry name" value="Voltage_CLC"/>
    <property type="match status" value="1"/>
</dbReference>
<evidence type="ECO:0000256" key="3">
    <source>
        <dbReference type="ARBA" id="ARBA00022692"/>
    </source>
</evidence>
<evidence type="ECO:0000256" key="5">
    <source>
        <dbReference type="ARBA" id="ARBA00022989"/>
    </source>
</evidence>
<keyword evidence="7 10" id="KW-0129">CBS domain</keyword>
<dbReference type="PRINTS" id="PR00762">
    <property type="entry name" value="CLCHANNEL"/>
</dbReference>
<evidence type="ECO:0000256" key="7">
    <source>
        <dbReference type="ARBA" id="ARBA00023122"/>
    </source>
</evidence>
<reference evidence="13" key="1">
    <citation type="journal article" date="2010" name="Science">
        <title>Plasticity of animal genome architecture unmasked by rapid evolution of a pelagic tunicate.</title>
        <authorList>
            <person name="Denoeud F."/>
            <person name="Henriet S."/>
            <person name="Mungpakdee S."/>
            <person name="Aury J.M."/>
            <person name="Da Silva C."/>
            <person name="Brinkmann H."/>
            <person name="Mikhaleva J."/>
            <person name="Olsen L.C."/>
            <person name="Jubin C."/>
            <person name="Canestro C."/>
            <person name="Bouquet J.M."/>
            <person name="Danks G."/>
            <person name="Poulain J."/>
            <person name="Campsteijn C."/>
            <person name="Adamski M."/>
            <person name="Cross I."/>
            <person name="Yadetie F."/>
            <person name="Muffato M."/>
            <person name="Louis A."/>
            <person name="Butcher S."/>
            <person name="Tsagkogeorga G."/>
            <person name="Konrad A."/>
            <person name="Singh S."/>
            <person name="Jensen M.F."/>
            <person name="Cong E.H."/>
            <person name="Eikeseth-Otteraa H."/>
            <person name="Noel B."/>
            <person name="Anthouard V."/>
            <person name="Porcel B.M."/>
            <person name="Kachouri-Lafond R."/>
            <person name="Nishino A."/>
            <person name="Ugolini M."/>
            <person name="Chourrout P."/>
            <person name="Nishida H."/>
            <person name="Aasland R."/>
            <person name="Huzurbazar S."/>
            <person name="Westhof E."/>
            <person name="Delsuc F."/>
            <person name="Lehrach H."/>
            <person name="Reinhardt R."/>
            <person name="Weissenbach J."/>
            <person name="Roy S.W."/>
            <person name="Artiguenave F."/>
            <person name="Postlethwait J.H."/>
            <person name="Manak J.R."/>
            <person name="Thompson E.M."/>
            <person name="Jaillon O."/>
            <person name="Du Pasquier L."/>
            <person name="Boudinot P."/>
            <person name="Liberles D.A."/>
            <person name="Volff J.N."/>
            <person name="Philippe H."/>
            <person name="Lenhard B."/>
            <person name="Roest Crollius H."/>
            <person name="Wincker P."/>
            <person name="Chourrout D."/>
        </authorList>
    </citation>
    <scope>NUCLEOTIDE SEQUENCE [LARGE SCALE GENOMIC DNA]</scope>
</reference>
<keyword evidence="9 11" id="KW-0868">Chloride</keyword>
<feature type="transmembrane region" description="Helical" evidence="11">
    <location>
        <begin position="119"/>
        <end position="140"/>
    </location>
</feature>
<dbReference type="SMART" id="SM00116">
    <property type="entry name" value="CBS"/>
    <property type="match status" value="2"/>
</dbReference>
<dbReference type="GO" id="GO:0005254">
    <property type="term" value="F:chloride channel activity"/>
    <property type="evidence" value="ECO:0007669"/>
    <property type="project" value="UniProtKB-UniRule"/>
</dbReference>
<evidence type="ECO:0000256" key="1">
    <source>
        <dbReference type="ARBA" id="ARBA00004141"/>
    </source>
</evidence>